<dbReference type="RefSeq" id="WP_123304183.1">
    <property type="nucleotide sequence ID" value="NZ_RKHK01000001.1"/>
</dbReference>
<keyword evidence="3" id="KW-1185">Reference proteome</keyword>
<sequence>MSRPCIPTGSGPPSSRRTSIHAFTPARGGGYRSQLTETERRVIARLVADVALLLGTPLSADDADVRSAPASDEEILAALDFDPADDPSGGRSEAAPSPEAPEDPALARLLPPASEDAEMAAELRAMTESTLRGQKAERLARIWRTLHGAGSGTQDVDVRILAGTEGEWLAALTDIRLVLAARLGIEDEADVERWRNQTLEEDADQESEVTAAMATMYNALTWWQESLLQAVVRRGGRG</sequence>
<evidence type="ECO:0000313" key="2">
    <source>
        <dbReference type="EMBL" id="ROR73808.1"/>
    </source>
</evidence>
<name>A0A3N2BEX2_9MICO</name>
<organism evidence="2 3">
    <name type="scientific">Bogoriella caseilytica</name>
    <dbReference type="NCBI Taxonomy" id="56055"/>
    <lineage>
        <taxon>Bacteria</taxon>
        <taxon>Bacillati</taxon>
        <taxon>Actinomycetota</taxon>
        <taxon>Actinomycetes</taxon>
        <taxon>Micrococcales</taxon>
        <taxon>Bogoriellaceae</taxon>
        <taxon>Bogoriella</taxon>
    </lineage>
</organism>
<feature type="region of interest" description="Disordered" evidence="1">
    <location>
        <begin position="1"/>
        <end position="33"/>
    </location>
</feature>
<reference evidence="2 3" key="1">
    <citation type="submission" date="2018-11" db="EMBL/GenBank/DDBJ databases">
        <title>Sequencing the genomes of 1000 actinobacteria strains.</title>
        <authorList>
            <person name="Klenk H.-P."/>
        </authorList>
    </citation>
    <scope>NUCLEOTIDE SEQUENCE [LARGE SCALE GENOMIC DNA]</scope>
    <source>
        <strain evidence="2 3">DSM 11294</strain>
    </source>
</reference>
<dbReference type="Proteomes" id="UP000280668">
    <property type="component" value="Unassembled WGS sequence"/>
</dbReference>
<dbReference type="Pfam" id="PF09438">
    <property type="entry name" value="DUF2017"/>
    <property type="match status" value="1"/>
</dbReference>
<evidence type="ECO:0000313" key="3">
    <source>
        <dbReference type="Proteomes" id="UP000280668"/>
    </source>
</evidence>
<protein>
    <submittedName>
        <fullName evidence="2">Uncharacterized protein DUF2017</fullName>
    </submittedName>
</protein>
<gene>
    <name evidence="2" type="ORF">EDD31_2197</name>
</gene>
<proteinExistence type="predicted"/>
<dbReference type="AlphaFoldDB" id="A0A3N2BEX2"/>
<dbReference type="EMBL" id="RKHK01000001">
    <property type="protein sequence ID" value="ROR73808.1"/>
    <property type="molecule type" value="Genomic_DNA"/>
</dbReference>
<feature type="region of interest" description="Disordered" evidence="1">
    <location>
        <begin position="81"/>
        <end position="105"/>
    </location>
</feature>
<accession>A0A3N2BEX2</accession>
<dbReference type="OrthoDB" id="3268479at2"/>
<evidence type="ECO:0000256" key="1">
    <source>
        <dbReference type="SAM" id="MobiDB-lite"/>
    </source>
</evidence>
<comment type="caution">
    <text evidence="2">The sequence shown here is derived from an EMBL/GenBank/DDBJ whole genome shotgun (WGS) entry which is preliminary data.</text>
</comment>
<dbReference type="InterPro" id="IPR018561">
    <property type="entry name" value="AosR"/>
</dbReference>